<dbReference type="Gene3D" id="3.40.50.720">
    <property type="entry name" value="NAD(P)-binding Rossmann-like Domain"/>
    <property type="match status" value="1"/>
</dbReference>
<dbReference type="EMBL" id="UYWX01000628">
    <property type="protein sequence ID" value="VDM18689.1"/>
    <property type="molecule type" value="Genomic_DNA"/>
</dbReference>
<gene>
    <name evidence="13" type="ORF">TTAC_LOCUS1949</name>
</gene>
<sequence length="236" mass="25196">MSSSVIVYGGNGGLGSSCVSFFKKYGFWVCSVGWKENVQADANVIITKLDSLEEQYHEVAEGLKEILSGSLVDGIFCMAGGWVGGNCSTEGFIKSVDIAIKQSVWPSAVAASVSSIYLRSGGLFILCGSIAALDGTPKMIGYGLAKAAIHQLTASLAELDSGMPPDCYVITLLFGTLDTPMNRKLMPKADFSTWTPLDFINRLLLDWIQGKVRPKSGSLVKVMTINGRSECMPCTA</sequence>
<dbReference type="GO" id="GO:0006559">
    <property type="term" value="P:L-phenylalanine catabolic process"/>
    <property type="evidence" value="ECO:0007669"/>
    <property type="project" value="TreeGrafter"/>
</dbReference>
<keyword evidence="14" id="KW-1185">Reference proteome</keyword>
<dbReference type="GO" id="GO:0070404">
    <property type="term" value="F:NADH binding"/>
    <property type="evidence" value="ECO:0007669"/>
    <property type="project" value="TreeGrafter"/>
</dbReference>
<comment type="function">
    <text evidence="6">Catalyzes the conversion of quinonoid dihydrobiopterin into tetrahydrobiopterin.</text>
</comment>
<evidence type="ECO:0000256" key="5">
    <source>
        <dbReference type="ARBA" id="ARBA00023007"/>
    </source>
</evidence>
<evidence type="ECO:0000256" key="12">
    <source>
        <dbReference type="ARBA" id="ARBA00047536"/>
    </source>
</evidence>
<keyword evidence="5" id="KW-0783">Tetrahydrobiopterin biosynthesis</keyword>
<dbReference type="Pfam" id="PF00106">
    <property type="entry name" value="adh_short"/>
    <property type="match status" value="1"/>
</dbReference>
<dbReference type="SUPFAM" id="SSF51735">
    <property type="entry name" value="NAD(P)-binding Rossmann-fold domains"/>
    <property type="match status" value="1"/>
</dbReference>
<evidence type="ECO:0000313" key="14">
    <source>
        <dbReference type="Proteomes" id="UP000274429"/>
    </source>
</evidence>
<keyword evidence="4" id="KW-0560">Oxidoreductase</keyword>
<dbReference type="InterPro" id="IPR002347">
    <property type="entry name" value="SDR_fam"/>
</dbReference>
<dbReference type="AlphaFoldDB" id="A0A0R3WMH4"/>
<reference evidence="13 14" key="2">
    <citation type="submission" date="2018-11" db="EMBL/GenBank/DDBJ databases">
        <authorList>
            <consortium name="Pathogen Informatics"/>
        </authorList>
    </citation>
    <scope>NUCLEOTIDE SEQUENCE [LARGE SCALE GENOMIC DNA]</scope>
</reference>
<dbReference type="GO" id="GO:0004155">
    <property type="term" value="F:6,7-dihydropteridine reductase activity"/>
    <property type="evidence" value="ECO:0007669"/>
    <property type="project" value="UniProtKB-EC"/>
</dbReference>
<reference evidence="15" key="1">
    <citation type="submission" date="2017-02" db="UniProtKB">
        <authorList>
            <consortium name="WormBaseParasite"/>
        </authorList>
    </citation>
    <scope>IDENTIFICATION</scope>
</reference>
<evidence type="ECO:0000256" key="6">
    <source>
        <dbReference type="ARBA" id="ARBA00037099"/>
    </source>
</evidence>
<organism evidence="15">
    <name type="scientific">Hydatigena taeniaeformis</name>
    <name type="common">Feline tapeworm</name>
    <name type="synonym">Taenia taeniaeformis</name>
    <dbReference type="NCBI Taxonomy" id="6205"/>
    <lineage>
        <taxon>Eukaryota</taxon>
        <taxon>Metazoa</taxon>
        <taxon>Spiralia</taxon>
        <taxon>Lophotrochozoa</taxon>
        <taxon>Platyhelminthes</taxon>
        <taxon>Cestoda</taxon>
        <taxon>Eucestoda</taxon>
        <taxon>Cyclophyllidea</taxon>
        <taxon>Taeniidae</taxon>
        <taxon>Hydatigera</taxon>
    </lineage>
</organism>
<dbReference type="InterPro" id="IPR036291">
    <property type="entry name" value="NAD(P)-bd_dom_sf"/>
</dbReference>
<dbReference type="EC" id="1.5.1.34" evidence="7"/>
<dbReference type="GO" id="GO:0005737">
    <property type="term" value="C:cytoplasm"/>
    <property type="evidence" value="ECO:0007669"/>
    <property type="project" value="TreeGrafter"/>
</dbReference>
<dbReference type="STRING" id="6205.A0A0R3WMH4"/>
<dbReference type="PANTHER" id="PTHR15104">
    <property type="entry name" value="DIHYDROPTERIDINE REDUCTASE"/>
    <property type="match status" value="1"/>
</dbReference>
<dbReference type="PANTHER" id="PTHR15104:SF0">
    <property type="entry name" value="DIHYDROPTERIDINE REDUCTASE"/>
    <property type="match status" value="1"/>
</dbReference>
<evidence type="ECO:0000256" key="1">
    <source>
        <dbReference type="ARBA" id="ARBA00006484"/>
    </source>
</evidence>
<evidence type="ECO:0000256" key="9">
    <source>
        <dbReference type="ARBA" id="ARBA00041348"/>
    </source>
</evidence>
<keyword evidence="3" id="KW-0521">NADP</keyword>
<dbReference type="WBParaSite" id="TTAC_0000196201-mRNA-1">
    <property type="protein sequence ID" value="TTAC_0000196201-mRNA-1"/>
    <property type="gene ID" value="TTAC_0000196201"/>
</dbReference>
<evidence type="ECO:0000256" key="10">
    <source>
        <dbReference type="ARBA" id="ARBA00042518"/>
    </source>
</evidence>
<dbReference type="FunFam" id="3.40.50.720:FF:000157">
    <property type="entry name" value="Quinoid dihydropteridine reductase"/>
    <property type="match status" value="1"/>
</dbReference>
<dbReference type="GO" id="GO:0006729">
    <property type="term" value="P:tetrahydrobiopterin biosynthetic process"/>
    <property type="evidence" value="ECO:0007669"/>
    <property type="project" value="UniProtKB-KW"/>
</dbReference>
<evidence type="ECO:0000256" key="7">
    <source>
        <dbReference type="ARBA" id="ARBA00039153"/>
    </source>
</evidence>
<comment type="similarity">
    <text evidence="1">Belongs to the short-chain dehydrogenases/reductases (SDR) family.</text>
</comment>
<evidence type="ECO:0000256" key="2">
    <source>
        <dbReference type="ARBA" id="ARBA00011738"/>
    </source>
</evidence>
<accession>A0A0R3WMH4</accession>
<evidence type="ECO:0000256" key="4">
    <source>
        <dbReference type="ARBA" id="ARBA00023002"/>
    </source>
</evidence>
<evidence type="ECO:0000256" key="11">
    <source>
        <dbReference type="ARBA" id="ARBA00047429"/>
    </source>
</evidence>
<evidence type="ECO:0000256" key="8">
    <source>
        <dbReference type="ARBA" id="ARBA00039520"/>
    </source>
</evidence>
<comment type="catalytic activity">
    <reaction evidence="11">
        <text>5,6,7,8-tetrahydropteridine + NADP(+) = 6,7-dihydropteridine + NADPH + H(+)</text>
        <dbReference type="Rhea" id="RHEA:17865"/>
        <dbReference type="ChEBI" id="CHEBI:15378"/>
        <dbReference type="ChEBI" id="CHEBI:28889"/>
        <dbReference type="ChEBI" id="CHEBI:30156"/>
        <dbReference type="ChEBI" id="CHEBI:57783"/>
        <dbReference type="ChEBI" id="CHEBI:58349"/>
        <dbReference type="EC" id="1.5.1.34"/>
    </reaction>
    <physiologicalReaction direction="right-to-left" evidence="11">
        <dbReference type="Rhea" id="RHEA:17867"/>
    </physiologicalReaction>
</comment>
<comment type="subunit">
    <text evidence="2">Homodimer.</text>
</comment>
<evidence type="ECO:0000313" key="13">
    <source>
        <dbReference type="EMBL" id="VDM18689.1"/>
    </source>
</evidence>
<protein>
    <recommendedName>
        <fullName evidence="8">Dihydropteridine reductase</fullName>
        <ecNumber evidence="7">1.5.1.34</ecNumber>
    </recommendedName>
    <alternativeName>
        <fullName evidence="10">HDHPR</fullName>
    </alternativeName>
    <alternativeName>
        <fullName evidence="9">Quinoid dihydropteridine reductase</fullName>
    </alternativeName>
</protein>
<evidence type="ECO:0000256" key="3">
    <source>
        <dbReference type="ARBA" id="ARBA00022857"/>
    </source>
</evidence>
<dbReference type="Proteomes" id="UP000274429">
    <property type="component" value="Unassembled WGS sequence"/>
</dbReference>
<evidence type="ECO:0000313" key="15">
    <source>
        <dbReference type="WBParaSite" id="TTAC_0000196201-mRNA-1"/>
    </source>
</evidence>
<name>A0A0R3WMH4_HYDTA</name>
<comment type="catalytic activity">
    <reaction evidence="12">
        <text>5,6,7,8-tetrahydropteridine + NAD(+) = 6,7-dihydropteridine + NADH + H(+)</text>
        <dbReference type="Rhea" id="RHEA:17869"/>
        <dbReference type="ChEBI" id="CHEBI:15378"/>
        <dbReference type="ChEBI" id="CHEBI:28889"/>
        <dbReference type="ChEBI" id="CHEBI:30156"/>
        <dbReference type="ChEBI" id="CHEBI:57540"/>
        <dbReference type="ChEBI" id="CHEBI:57945"/>
        <dbReference type="EC" id="1.5.1.34"/>
    </reaction>
    <physiologicalReaction direction="right-to-left" evidence="12">
        <dbReference type="Rhea" id="RHEA:17871"/>
    </physiologicalReaction>
</comment>
<dbReference type="GO" id="GO:0070402">
    <property type="term" value="F:NADPH binding"/>
    <property type="evidence" value="ECO:0007669"/>
    <property type="project" value="TreeGrafter"/>
</dbReference>
<dbReference type="CDD" id="cd05334">
    <property type="entry name" value="DHPR_SDR_c_like"/>
    <property type="match status" value="1"/>
</dbReference>
<proteinExistence type="inferred from homology"/>
<dbReference type="OrthoDB" id="1204at2759"/>